<dbReference type="Pfam" id="PF21349">
    <property type="entry name" value="RUBY_RBDX"/>
    <property type="match status" value="1"/>
</dbReference>
<dbReference type="GO" id="GO:0005506">
    <property type="term" value="F:iron ion binding"/>
    <property type="evidence" value="ECO:0007669"/>
    <property type="project" value="InterPro"/>
</dbReference>
<evidence type="ECO:0000256" key="1">
    <source>
        <dbReference type="ARBA" id="ARBA00001965"/>
    </source>
</evidence>
<evidence type="ECO:0000313" key="4">
    <source>
        <dbReference type="Proteomes" id="UP000310263"/>
    </source>
</evidence>
<dbReference type="OrthoDB" id="9800607at2"/>
<protein>
    <submittedName>
        <fullName evidence="3">Rubredoxin</fullName>
    </submittedName>
</protein>
<dbReference type="InterPro" id="IPR024934">
    <property type="entry name" value="Rubredoxin-like_dom"/>
</dbReference>
<reference evidence="3 4" key="1">
    <citation type="submission" date="2019-04" db="EMBL/GenBank/DDBJ databases">
        <title>Microbes associate with the intestines of laboratory mice.</title>
        <authorList>
            <person name="Navarre W."/>
            <person name="Wong E."/>
            <person name="Huang K."/>
            <person name="Tropini C."/>
            <person name="Ng K."/>
            <person name="Yu B."/>
        </authorList>
    </citation>
    <scope>NUCLEOTIDE SEQUENCE [LARGE SCALE GENOMIC DNA]</scope>
    <source>
        <strain evidence="3 4">NM07_P-09</strain>
    </source>
</reference>
<comment type="cofactor">
    <cofactor evidence="1">
        <name>Fe(3+)</name>
        <dbReference type="ChEBI" id="CHEBI:29034"/>
    </cofactor>
</comment>
<organism evidence="3 4">
    <name type="scientific">Muricaecibacterium torontonense</name>
    <dbReference type="NCBI Taxonomy" id="3032871"/>
    <lineage>
        <taxon>Bacteria</taxon>
        <taxon>Bacillati</taxon>
        <taxon>Actinomycetota</taxon>
        <taxon>Coriobacteriia</taxon>
        <taxon>Coriobacteriales</taxon>
        <taxon>Atopobiaceae</taxon>
        <taxon>Muricaecibacterium</taxon>
    </lineage>
</organism>
<proteinExistence type="predicted"/>
<dbReference type="Proteomes" id="UP000310263">
    <property type="component" value="Unassembled WGS sequence"/>
</dbReference>
<dbReference type="RefSeq" id="WP_136012164.1">
    <property type="nucleotide sequence ID" value="NZ_SRYE01000002.1"/>
</dbReference>
<dbReference type="SUPFAM" id="SSF57802">
    <property type="entry name" value="Rubredoxin-like"/>
    <property type="match status" value="1"/>
</dbReference>
<accession>A0A4S2F594</accession>
<dbReference type="PROSITE" id="PS50903">
    <property type="entry name" value="RUBREDOXIN_LIKE"/>
    <property type="match status" value="1"/>
</dbReference>
<evidence type="ECO:0000313" key="3">
    <source>
        <dbReference type="EMBL" id="TGY62434.1"/>
    </source>
</evidence>
<sequence>MADEKKTYTFRCTVCGYEVTIDEPELPEDYVCPVCGVGPELFELVEEDVEA</sequence>
<comment type="caution">
    <text evidence="3">The sequence shown here is derived from an EMBL/GenBank/DDBJ whole genome shotgun (WGS) entry which is preliminary data.</text>
</comment>
<dbReference type="Gene3D" id="2.20.28.10">
    <property type="match status" value="1"/>
</dbReference>
<gene>
    <name evidence="3" type="ORF">E5334_03085</name>
</gene>
<dbReference type="EMBL" id="SRYE01000002">
    <property type="protein sequence ID" value="TGY62434.1"/>
    <property type="molecule type" value="Genomic_DNA"/>
</dbReference>
<dbReference type="InterPro" id="IPR048574">
    <property type="entry name" value="RUBY_RBDX"/>
</dbReference>
<evidence type="ECO:0000259" key="2">
    <source>
        <dbReference type="PROSITE" id="PS50903"/>
    </source>
</evidence>
<dbReference type="AlphaFoldDB" id="A0A4S2F594"/>
<keyword evidence="4" id="KW-1185">Reference proteome</keyword>
<feature type="domain" description="Rubredoxin-like" evidence="2">
    <location>
        <begin position="7"/>
        <end position="45"/>
    </location>
</feature>
<name>A0A4S2F594_9ACTN</name>